<dbReference type="AlphaFoldDB" id="A0A2N3YHU2"/>
<keyword evidence="1" id="KW-0812">Transmembrane</keyword>
<evidence type="ECO:0000313" key="3">
    <source>
        <dbReference type="Proteomes" id="UP000233781"/>
    </source>
</evidence>
<evidence type="ECO:0000313" key="2">
    <source>
        <dbReference type="EMBL" id="PKW26401.1"/>
    </source>
</evidence>
<keyword evidence="1" id="KW-0472">Membrane</keyword>
<dbReference type="Proteomes" id="UP000233781">
    <property type="component" value="Unassembled WGS sequence"/>
</dbReference>
<name>A0A2N3YHU2_9MICO</name>
<keyword evidence="3" id="KW-1185">Reference proteome</keyword>
<organism evidence="2 3">
    <name type="scientific">Phycicoccus duodecadis</name>
    <dbReference type="NCBI Taxonomy" id="173053"/>
    <lineage>
        <taxon>Bacteria</taxon>
        <taxon>Bacillati</taxon>
        <taxon>Actinomycetota</taxon>
        <taxon>Actinomycetes</taxon>
        <taxon>Micrococcales</taxon>
        <taxon>Intrasporangiaceae</taxon>
        <taxon>Phycicoccus</taxon>
    </lineage>
</organism>
<keyword evidence="1" id="KW-1133">Transmembrane helix</keyword>
<comment type="caution">
    <text evidence="2">The sequence shown here is derived from an EMBL/GenBank/DDBJ whole genome shotgun (WGS) entry which is preliminary data.</text>
</comment>
<accession>A0A2N3YHU2</accession>
<dbReference type="EMBL" id="PJNE01000001">
    <property type="protein sequence ID" value="PKW26401.1"/>
    <property type="molecule type" value="Genomic_DNA"/>
</dbReference>
<feature type="transmembrane region" description="Helical" evidence="1">
    <location>
        <begin position="6"/>
        <end position="31"/>
    </location>
</feature>
<proteinExistence type="predicted"/>
<evidence type="ECO:0000256" key="1">
    <source>
        <dbReference type="SAM" id="Phobius"/>
    </source>
</evidence>
<sequence length="37" mass="4429">MARKRYGLLNFAFDAILTLLTGGLWLIWIFVREMRSR</sequence>
<reference evidence="2 3" key="1">
    <citation type="submission" date="2017-12" db="EMBL/GenBank/DDBJ databases">
        <title>Sequencing the genomes of 1000 Actinobacteria strains.</title>
        <authorList>
            <person name="Klenk H.-P."/>
        </authorList>
    </citation>
    <scope>NUCLEOTIDE SEQUENCE [LARGE SCALE GENOMIC DNA]</scope>
    <source>
        <strain evidence="2 3">DSM 12806</strain>
    </source>
</reference>
<protein>
    <submittedName>
        <fullName evidence="2">Uncharacterized protein</fullName>
    </submittedName>
</protein>
<gene>
    <name evidence="2" type="ORF">ATL31_1212</name>
</gene>